<keyword evidence="1" id="KW-0472">Membrane</keyword>
<dbReference type="GO" id="GO:0008081">
    <property type="term" value="F:phosphoric diester hydrolase activity"/>
    <property type="evidence" value="ECO:0007669"/>
    <property type="project" value="InterPro"/>
</dbReference>
<feature type="transmembrane region" description="Helical" evidence="1">
    <location>
        <begin position="21"/>
        <end position="45"/>
    </location>
</feature>
<comment type="caution">
    <text evidence="3">The sequence shown here is derived from an EMBL/GenBank/DDBJ whole genome shotgun (WGS) entry which is preliminary data.</text>
</comment>
<sequence length="556" mass="62419">MGERVKPINYYRRLFQTSYQLLKVRAVNLGWLLLLALLMTLHILMLNPGLVAIKVILIIGFLSGLIFELNLILTAFTTNKTILNQTDLLMLTAWRRLSKRWLQLVALVILLAALWLPFGDAGFTAPVLNLVMLPLKWVDTVVMQRRVVVVILAVLYAVLLYVFLQLLSYLRVTVKPELVPISGWHRLVWFLRPLIAIWLPMFIINHLVVSGLRVLSNQLSNGIGNGTSLLALVVLVAFSLIGLSVFLLAIVWESIAQPKFQPDFSDDDEHLHSMAWFPTGLVMLLVILFGFQAFHFGSVAASPSLTIAHRGVIGNNGVPNSLDAFENTVKHKPSFVEIDVQETKDGQFVVSHGQDVNLKTDTGAKVTDIQNLTLEQLKKHHAEKNGKTTTIVSLASYLKAAKKVNQRLIVEIKVTPQDSADMIQRFDTQYGEQLISSHDFVHTMSYQAVLKLKQLNPNLIVGYIVPLNVMSIKKLPADFYSLQAIGLNTTMIRQAHSIGAPVFVWTPDKIADMQIMRVLGVDGQITNQMTQLQQVNRQPLKQFNWAIVENVVNQFC</sequence>
<dbReference type="PROSITE" id="PS51704">
    <property type="entry name" value="GP_PDE"/>
    <property type="match status" value="1"/>
</dbReference>
<dbReference type="GO" id="GO:0006629">
    <property type="term" value="P:lipid metabolic process"/>
    <property type="evidence" value="ECO:0007669"/>
    <property type="project" value="InterPro"/>
</dbReference>
<dbReference type="Pfam" id="PF03009">
    <property type="entry name" value="GDPD"/>
    <property type="match status" value="1"/>
</dbReference>
<name>A0A1Z5J545_9LACO</name>
<dbReference type="SUPFAM" id="SSF51695">
    <property type="entry name" value="PLC-like phosphodiesterases"/>
    <property type="match status" value="1"/>
</dbReference>
<evidence type="ECO:0000313" key="4">
    <source>
        <dbReference type="Proteomes" id="UP000223370"/>
    </source>
</evidence>
<feature type="transmembrane region" description="Helical" evidence="1">
    <location>
        <begin position="229"/>
        <end position="255"/>
    </location>
</feature>
<evidence type="ECO:0000313" key="3">
    <source>
        <dbReference type="EMBL" id="GAX09200.1"/>
    </source>
</evidence>
<feature type="transmembrane region" description="Helical" evidence="1">
    <location>
        <begin position="51"/>
        <end position="76"/>
    </location>
</feature>
<dbReference type="AlphaFoldDB" id="A0A1Z5J545"/>
<proteinExistence type="predicted"/>
<evidence type="ECO:0000256" key="1">
    <source>
        <dbReference type="SAM" id="Phobius"/>
    </source>
</evidence>
<accession>A0A1Z5J545</accession>
<reference evidence="3 4" key="1">
    <citation type="submission" date="2015-11" db="EMBL/GenBank/DDBJ databases">
        <title>Draft genome sequences of new species of the genus Lactobacillus isolated from orchardgrass silage.</title>
        <authorList>
            <person name="Tohno M."/>
            <person name="Tanizawa Y."/>
            <person name="Arita M."/>
        </authorList>
    </citation>
    <scope>NUCLEOTIDE SEQUENCE [LARGE SCALE GENOMIC DNA]</scope>
    <source>
        <strain evidence="3 4">IWT5</strain>
    </source>
</reference>
<keyword evidence="4" id="KW-1185">Reference proteome</keyword>
<dbReference type="EMBL" id="BCMJ01000018">
    <property type="protein sequence ID" value="GAX09200.1"/>
    <property type="molecule type" value="Genomic_DNA"/>
</dbReference>
<keyword evidence="1" id="KW-0812">Transmembrane</keyword>
<dbReference type="Proteomes" id="UP000223370">
    <property type="component" value="Unassembled WGS sequence"/>
</dbReference>
<keyword evidence="1" id="KW-1133">Transmembrane helix</keyword>
<dbReference type="PANTHER" id="PTHR46211">
    <property type="entry name" value="GLYCEROPHOSPHORYL DIESTER PHOSPHODIESTERASE"/>
    <property type="match status" value="1"/>
</dbReference>
<protein>
    <submittedName>
        <fullName evidence="3">Glycerophosphodiester phosphodiesterase</fullName>
    </submittedName>
</protein>
<dbReference type="InterPro" id="IPR017946">
    <property type="entry name" value="PLC-like_Pdiesterase_TIM-brl"/>
</dbReference>
<dbReference type="InterPro" id="IPR030395">
    <property type="entry name" value="GP_PDE_dom"/>
</dbReference>
<evidence type="ECO:0000259" key="2">
    <source>
        <dbReference type="PROSITE" id="PS51704"/>
    </source>
</evidence>
<dbReference type="PANTHER" id="PTHR46211:SF8">
    <property type="entry name" value="PHOSPHODIESTERASE"/>
    <property type="match status" value="1"/>
</dbReference>
<gene>
    <name evidence="3" type="ORF">IWT5_02383</name>
</gene>
<feature type="transmembrane region" description="Helical" evidence="1">
    <location>
        <begin position="275"/>
        <end position="294"/>
    </location>
</feature>
<feature type="transmembrane region" description="Helical" evidence="1">
    <location>
        <begin position="147"/>
        <end position="167"/>
    </location>
</feature>
<feature type="transmembrane region" description="Helical" evidence="1">
    <location>
        <begin position="187"/>
        <end position="208"/>
    </location>
</feature>
<dbReference type="Gene3D" id="3.20.20.190">
    <property type="entry name" value="Phosphatidylinositol (PI) phosphodiesterase"/>
    <property type="match status" value="1"/>
</dbReference>
<feature type="domain" description="GP-PDE" evidence="2">
    <location>
        <begin position="304"/>
        <end position="536"/>
    </location>
</feature>
<organism evidence="3 4">
    <name type="scientific">Secundilactobacillus silagincola</name>
    <dbReference type="NCBI Taxonomy" id="1714681"/>
    <lineage>
        <taxon>Bacteria</taxon>
        <taxon>Bacillati</taxon>
        <taxon>Bacillota</taxon>
        <taxon>Bacilli</taxon>
        <taxon>Lactobacillales</taxon>
        <taxon>Lactobacillaceae</taxon>
        <taxon>Secundilactobacillus</taxon>
    </lineage>
</organism>
<dbReference type="CDD" id="cd08579">
    <property type="entry name" value="GDPD_memb_like"/>
    <property type="match status" value="1"/>
</dbReference>